<protein>
    <submittedName>
        <fullName evidence="4">Uncharacterized protein</fullName>
    </submittedName>
</protein>
<keyword evidence="3" id="KW-0472">Membrane</keyword>
<evidence type="ECO:0000313" key="4">
    <source>
        <dbReference type="EMBL" id="GAI59370.1"/>
    </source>
</evidence>
<keyword evidence="3" id="KW-1133">Transmembrane helix</keyword>
<keyword evidence="3" id="KW-0812">Transmembrane</keyword>
<evidence type="ECO:0000256" key="1">
    <source>
        <dbReference type="SAM" id="Coils"/>
    </source>
</evidence>
<gene>
    <name evidence="4" type="ORF">S12H4_07310</name>
</gene>
<feature type="region of interest" description="Disordered" evidence="2">
    <location>
        <begin position="60"/>
        <end position="102"/>
    </location>
</feature>
<sequence>MLKIKKKTIKKIFKNKRVLLSFGFIVGITVVLSIVVYFNNKNRNEIANLKDEISQLKEAIEGSKASTSSTTPALPETSKEEVSEEVGEPVAQAQDSRVTWESEEMQNKLNRFRTLAKALGNSEEEIQAFLNDVKQLYDAGVDVFNLNLGKSQPSTNYMPDYDSGGYDWKADELEWRMDDLERKQRQAEQDLERQKNQEGFDCIANGGVYSRSSGTCRYY</sequence>
<dbReference type="AlphaFoldDB" id="X1R896"/>
<feature type="transmembrane region" description="Helical" evidence="3">
    <location>
        <begin position="20"/>
        <end position="38"/>
    </location>
</feature>
<comment type="caution">
    <text evidence="4">The sequence shown here is derived from an EMBL/GenBank/DDBJ whole genome shotgun (WGS) entry which is preliminary data.</text>
</comment>
<feature type="coiled-coil region" evidence="1">
    <location>
        <begin position="170"/>
        <end position="197"/>
    </location>
</feature>
<organism evidence="4">
    <name type="scientific">marine sediment metagenome</name>
    <dbReference type="NCBI Taxonomy" id="412755"/>
    <lineage>
        <taxon>unclassified sequences</taxon>
        <taxon>metagenomes</taxon>
        <taxon>ecological metagenomes</taxon>
    </lineage>
</organism>
<proteinExistence type="predicted"/>
<accession>X1R896</accession>
<name>X1R896_9ZZZZ</name>
<dbReference type="EMBL" id="BARW01002679">
    <property type="protein sequence ID" value="GAI59370.1"/>
    <property type="molecule type" value="Genomic_DNA"/>
</dbReference>
<evidence type="ECO:0000256" key="2">
    <source>
        <dbReference type="SAM" id="MobiDB-lite"/>
    </source>
</evidence>
<keyword evidence="1" id="KW-0175">Coiled coil</keyword>
<evidence type="ECO:0000256" key="3">
    <source>
        <dbReference type="SAM" id="Phobius"/>
    </source>
</evidence>
<reference evidence="4" key="1">
    <citation type="journal article" date="2014" name="Front. Microbiol.">
        <title>High frequency of phylogenetically diverse reductive dehalogenase-homologous genes in deep subseafloor sedimentary metagenomes.</title>
        <authorList>
            <person name="Kawai M."/>
            <person name="Futagami T."/>
            <person name="Toyoda A."/>
            <person name="Takaki Y."/>
            <person name="Nishi S."/>
            <person name="Hori S."/>
            <person name="Arai W."/>
            <person name="Tsubouchi T."/>
            <person name="Morono Y."/>
            <person name="Uchiyama I."/>
            <person name="Ito T."/>
            <person name="Fujiyama A."/>
            <person name="Inagaki F."/>
            <person name="Takami H."/>
        </authorList>
    </citation>
    <scope>NUCLEOTIDE SEQUENCE</scope>
    <source>
        <strain evidence="4">Expedition CK06-06</strain>
    </source>
</reference>